<evidence type="ECO:0000313" key="1">
    <source>
        <dbReference type="EMBL" id="VAW72516.1"/>
    </source>
</evidence>
<sequence>MKNQTAFNPSKSWELQKIIEVASDLNLTGSTAASTGERIAAAFVLNRMEYLPDTYSDVVEAWDRLDHHWKACVRV</sequence>
<name>A0A3B0YVV0_9ZZZZ</name>
<protein>
    <submittedName>
        <fullName evidence="1">Uncharacterized protein</fullName>
    </submittedName>
</protein>
<dbReference type="EMBL" id="UOFJ01000667">
    <property type="protein sequence ID" value="VAW72516.1"/>
    <property type="molecule type" value="Genomic_DNA"/>
</dbReference>
<feature type="non-terminal residue" evidence="1">
    <location>
        <position position="75"/>
    </location>
</feature>
<gene>
    <name evidence="1" type="ORF">MNBD_GAMMA10-3089</name>
</gene>
<accession>A0A3B0YVV0</accession>
<organism evidence="1">
    <name type="scientific">hydrothermal vent metagenome</name>
    <dbReference type="NCBI Taxonomy" id="652676"/>
    <lineage>
        <taxon>unclassified sequences</taxon>
        <taxon>metagenomes</taxon>
        <taxon>ecological metagenomes</taxon>
    </lineage>
</organism>
<reference evidence="1" key="1">
    <citation type="submission" date="2018-06" db="EMBL/GenBank/DDBJ databases">
        <authorList>
            <person name="Zhirakovskaya E."/>
        </authorList>
    </citation>
    <scope>NUCLEOTIDE SEQUENCE</scope>
</reference>
<proteinExistence type="predicted"/>
<dbReference type="AlphaFoldDB" id="A0A3B0YVV0"/>